<dbReference type="NCBIfam" id="TIGR00254">
    <property type="entry name" value="GGDEF"/>
    <property type="match status" value="1"/>
</dbReference>
<evidence type="ECO:0000313" key="5">
    <source>
        <dbReference type="Proteomes" id="UP000214747"/>
    </source>
</evidence>
<dbReference type="EC" id="2.7.7.65" evidence="1"/>
<keyword evidence="5" id="KW-1185">Reference proteome</keyword>
<dbReference type="PANTHER" id="PTHR45138:SF9">
    <property type="entry name" value="DIGUANYLATE CYCLASE DGCM-RELATED"/>
    <property type="match status" value="1"/>
</dbReference>
<dbReference type="AlphaFoldDB" id="A0A225SSD3"/>
<dbReference type="InterPro" id="IPR050469">
    <property type="entry name" value="Diguanylate_Cyclase"/>
</dbReference>
<accession>A0A225SSD3</accession>
<dbReference type="CDD" id="cd01949">
    <property type="entry name" value="GGDEF"/>
    <property type="match status" value="1"/>
</dbReference>
<dbReference type="GO" id="GO:1902201">
    <property type="term" value="P:negative regulation of bacterial-type flagellum-dependent cell motility"/>
    <property type="evidence" value="ECO:0007669"/>
    <property type="project" value="TreeGrafter"/>
</dbReference>
<evidence type="ECO:0000259" key="3">
    <source>
        <dbReference type="PROSITE" id="PS50887"/>
    </source>
</evidence>
<organism evidence="4 5">
    <name type="scientific">Herbaspirillum aquaticum</name>
    <dbReference type="NCBI Taxonomy" id="568783"/>
    <lineage>
        <taxon>Bacteria</taxon>
        <taxon>Pseudomonadati</taxon>
        <taxon>Pseudomonadota</taxon>
        <taxon>Betaproteobacteria</taxon>
        <taxon>Burkholderiales</taxon>
        <taxon>Oxalobacteraceae</taxon>
        <taxon>Herbaspirillum</taxon>
    </lineage>
</organism>
<name>A0A225SSD3_9BURK</name>
<reference evidence="4 5" key="1">
    <citation type="journal article" date="2010" name="Int. J. Syst. Evol. Microbiol.">
        <title>Reclassification of Herbaspirillum putei as a later heterotypic synonym of Herbaspirillum huttiense, with the description of H. huttiense subsp. huttiense subsp. nov. and H. huttiense subsp. putei subsp. nov., comb. nov., and description of Herbaspirillum aquaticum sp. nov.</title>
        <authorList>
            <person name="Dobritsa A.P."/>
            <person name="Reddy M.C."/>
            <person name="Samadpour M."/>
        </authorList>
    </citation>
    <scope>NUCLEOTIDE SEQUENCE [LARGE SCALE GENOMIC DNA]</scope>
    <source>
        <strain evidence="4 5">IEH 4430</strain>
    </source>
</reference>
<dbReference type="FunFam" id="3.30.70.270:FF:000001">
    <property type="entry name" value="Diguanylate cyclase domain protein"/>
    <property type="match status" value="1"/>
</dbReference>
<comment type="caution">
    <text evidence="4">The sequence shown here is derived from an EMBL/GenBank/DDBJ whole genome shotgun (WGS) entry which is preliminary data.</text>
</comment>
<dbReference type="SMART" id="SM00267">
    <property type="entry name" value="GGDEF"/>
    <property type="match status" value="1"/>
</dbReference>
<comment type="catalytic activity">
    <reaction evidence="2">
        <text>2 GTP = 3',3'-c-di-GMP + 2 diphosphate</text>
        <dbReference type="Rhea" id="RHEA:24898"/>
        <dbReference type="ChEBI" id="CHEBI:33019"/>
        <dbReference type="ChEBI" id="CHEBI:37565"/>
        <dbReference type="ChEBI" id="CHEBI:58805"/>
        <dbReference type="EC" id="2.7.7.65"/>
    </reaction>
</comment>
<evidence type="ECO:0000313" key="4">
    <source>
        <dbReference type="EMBL" id="OWY34012.1"/>
    </source>
</evidence>
<dbReference type="EMBL" id="NJGV01000011">
    <property type="protein sequence ID" value="OWY34012.1"/>
    <property type="molecule type" value="Genomic_DNA"/>
</dbReference>
<dbReference type="Pfam" id="PF00990">
    <property type="entry name" value="GGDEF"/>
    <property type="match status" value="1"/>
</dbReference>
<dbReference type="Gene3D" id="3.30.70.270">
    <property type="match status" value="1"/>
</dbReference>
<dbReference type="PROSITE" id="PS50887">
    <property type="entry name" value="GGDEF"/>
    <property type="match status" value="1"/>
</dbReference>
<gene>
    <name evidence="4" type="ORF">CEJ45_13535</name>
</gene>
<feature type="domain" description="GGDEF" evidence="3">
    <location>
        <begin position="106"/>
        <end position="237"/>
    </location>
</feature>
<dbReference type="RefSeq" id="WP_088755619.1">
    <property type="nucleotide sequence ID" value="NZ_JARJFG010000006.1"/>
</dbReference>
<dbReference type="GO" id="GO:0005886">
    <property type="term" value="C:plasma membrane"/>
    <property type="evidence" value="ECO:0007669"/>
    <property type="project" value="TreeGrafter"/>
</dbReference>
<dbReference type="InterPro" id="IPR029787">
    <property type="entry name" value="Nucleotide_cyclase"/>
</dbReference>
<protein>
    <recommendedName>
        <fullName evidence="1">diguanylate cyclase</fullName>
        <ecNumber evidence="1">2.7.7.65</ecNumber>
    </recommendedName>
</protein>
<dbReference type="GO" id="GO:0043709">
    <property type="term" value="P:cell adhesion involved in single-species biofilm formation"/>
    <property type="evidence" value="ECO:0007669"/>
    <property type="project" value="TreeGrafter"/>
</dbReference>
<dbReference type="GO" id="GO:0052621">
    <property type="term" value="F:diguanylate cyclase activity"/>
    <property type="evidence" value="ECO:0007669"/>
    <property type="project" value="UniProtKB-EC"/>
</dbReference>
<proteinExistence type="predicted"/>
<dbReference type="InterPro" id="IPR000160">
    <property type="entry name" value="GGDEF_dom"/>
</dbReference>
<evidence type="ECO:0000256" key="2">
    <source>
        <dbReference type="ARBA" id="ARBA00034247"/>
    </source>
</evidence>
<dbReference type="Proteomes" id="UP000214747">
    <property type="component" value="Unassembled WGS sequence"/>
</dbReference>
<dbReference type="SUPFAM" id="SSF55073">
    <property type="entry name" value="Nucleotide cyclase"/>
    <property type="match status" value="1"/>
</dbReference>
<dbReference type="PANTHER" id="PTHR45138">
    <property type="entry name" value="REGULATORY COMPONENTS OF SENSORY TRANSDUCTION SYSTEM"/>
    <property type="match status" value="1"/>
</dbReference>
<evidence type="ECO:0000256" key="1">
    <source>
        <dbReference type="ARBA" id="ARBA00012528"/>
    </source>
</evidence>
<sequence>MDGGDLFAAEAEALHRATAVLADPASEPASHRAALEELVQHYGQLMRQSRRLISRSDRTERELNLLNARLTQLSDELDYKARHDNLTGALNRGAVFEQAHRILENSAMSLIVLDIDFFKRINDEFGHPAGDAVIRELVARLRTGLAGQGVIGRVGGEEFTILLAGVALEQAVVLAGKIRQAIAGERFQCLPARPVTSSFGVAWAAAGTDFEEAYARADQALYQAKRSGRNRVESEESVTG</sequence>
<dbReference type="InterPro" id="IPR043128">
    <property type="entry name" value="Rev_trsase/Diguanyl_cyclase"/>
</dbReference>